<dbReference type="SUPFAM" id="SSF56235">
    <property type="entry name" value="N-terminal nucleophile aminohydrolases (Ntn hydrolases)"/>
    <property type="match status" value="1"/>
</dbReference>
<dbReference type="EMBL" id="FQVU01000006">
    <property type="protein sequence ID" value="SHH49424.1"/>
    <property type="molecule type" value="Genomic_DNA"/>
</dbReference>
<keyword evidence="15" id="KW-1185">Reference proteome</keyword>
<dbReference type="STRING" id="1206085.SAMN05443575_3999"/>
<keyword evidence="5 11" id="KW-0378">Hydrolase</keyword>
<evidence type="ECO:0000256" key="8">
    <source>
        <dbReference type="ARBA" id="ARBA00047417"/>
    </source>
</evidence>
<evidence type="ECO:0000256" key="5">
    <source>
        <dbReference type="ARBA" id="ARBA00022801"/>
    </source>
</evidence>
<dbReference type="OrthoDB" id="9781342at2"/>
<evidence type="ECO:0000313" key="14">
    <source>
        <dbReference type="EMBL" id="SHH49424.1"/>
    </source>
</evidence>
<dbReference type="EC" id="3.4.19.13" evidence="11"/>
<comment type="similarity">
    <text evidence="3 11">Belongs to the gamma-glutamyltransferase family.</text>
</comment>
<evidence type="ECO:0000256" key="4">
    <source>
        <dbReference type="ARBA" id="ARBA00022679"/>
    </source>
</evidence>
<accession>A0A1M5TFD9</accession>
<comment type="catalytic activity">
    <reaction evidence="8 11">
        <text>an N-terminal (5-L-glutamyl)-[peptide] + an alpha-amino acid = 5-L-glutamyl amino acid + an N-terminal L-alpha-aminoacyl-[peptide]</text>
        <dbReference type="Rhea" id="RHEA:23904"/>
        <dbReference type="Rhea" id="RHEA-COMP:9780"/>
        <dbReference type="Rhea" id="RHEA-COMP:9795"/>
        <dbReference type="ChEBI" id="CHEBI:77644"/>
        <dbReference type="ChEBI" id="CHEBI:78597"/>
        <dbReference type="ChEBI" id="CHEBI:78599"/>
        <dbReference type="ChEBI" id="CHEBI:78608"/>
        <dbReference type="EC" id="2.3.2.2"/>
    </reaction>
</comment>
<dbReference type="GO" id="GO:0103068">
    <property type="term" value="F:leukotriene C4 gamma-glutamyl transferase activity"/>
    <property type="evidence" value="ECO:0007669"/>
    <property type="project" value="UniProtKB-EC"/>
</dbReference>
<reference evidence="14 15" key="1">
    <citation type="submission" date="2016-11" db="EMBL/GenBank/DDBJ databases">
        <authorList>
            <person name="Jaros S."/>
            <person name="Januszkiewicz K."/>
            <person name="Wedrychowicz H."/>
        </authorList>
    </citation>
    <scope>NUCLEOTIDE SEQUENCE [LARGE SCALE GENOMIC DNA]</scope>
    <source>
        <strain evidence="14 15">DSM 45627</strain>
    </source>
</reference>
<feature type="binding site" evidence="10">
    <location>
        <position position="114"/>
    </location>
    <ligand>
        <name>L-glutamate</name>
        <dbReference type="ChEBI" id="CHEBI:29985"/>
    </ligand>
</feature>
<evidence type="ECO:0000256" key="13">
    <source>
        <dbReference type="SAM" id="SignalP"/>
    </source>
</evidence>
<evidence type="ECO:0000313" key="15">
    <source>
        <dbReference type="Proteomes" id="UP000186132"/>
    </source>
</evidence>
<dbReference type="NCBIfam" id="TIGR00066">
    <property type="entry name" value="g_glut_trans"/>
    <property type="match status" value="1"/>
</dbReference>
<comment type="pathway">
    <text evidence="11">Sulfur metabolism; glutathione metabolism.</text>
</comment>
<dbReference type="Pfam" id="PF01019">
    <property type="entry name" value="G_glu_transpept"/>
    <property type="match status" value="1"/>
</dbReference>
<dbReference type="InterPro" id="IPR043137">
    <property type="entry name" value="GGT_ssub_C"/>
</dbReference>
<feature type="region of interest" description="Disordered" evidence="12">
    <location>
        <begin position="598"/>
        <end position="618"/>
    </location>
</feature>
<feature type="active site" description="Nucleophile" evidence="9">
    <location>
        <position position="415"/>
    </location>
</feature>
<feature type="region of interest" description="Disordered" evidence="12">
    <location>
        <begin position="23"/>
        <end position="48"/>
    </location>
</feature>
<dbReference type="AlphaFoldDB" id="A0A1M5TFD9"/>
<dbReference type="Gene3D" id="3.60.20.40">
    <property type="match status" value="1"/>
</dbReference>
<evidence type="ECO:0000256" key="3">
    <source>
        <dbReference type="ARBA" id="ARBA00009381"/>
    </source>
</evidence>
<dbReference type="PRINTS" id="PR01210">
    <property type="entry name" value="GGTRANSPTASE"/>
</dbReference>
<keyword evidence="7 11" id="KW-0012">Acyltransferase</keyword>
<dbReference type="GO" id="GO:0006751">
    <property type="term" value="P:glutathione catabolic process"/>
    <property type="evidence" value="ECO:0007669"/>
    <property type="project" value="UniProtKB-UniRule"/>
</dbReference>
<keyword evidence="13" id="KW-0732">Signal</keyword>
<proteinExistence type="inferred from homology"/>
<dbReference type="PANTHER" id="PTHR43199">
    <property type="entry name" value="GLUTATHIONE HYDROLASE"/>
    <property type="match status" value="1"/>
</dbReference>
<protein>
    <recommendedName>
        <fullName evidence="11">Glutathione hydrolase proenzyme</fullName>
        <ecNumber evidence="11">2.3.2.2</ecNumber>
        <ecNumber evidence="11">3.4.19.13</ecNumber>
    </recommendedName>
    <component>
        <recommendedName>
            <fullName evidence="11">Glutathione hydrolase large chain</fullName>
        </recommendedName>
    </component>
    <component>
        <recommendedName>
            <fullName evidence="11">Glutathione hydrolase small chain</fullName>
        </recommendedName>
    </component>
</protein>
<sequence>MPGRRISSVLALGVLVLAGATPAAAHPGHHPTPPTTATKQPVATGSGGAVVSDTLESTQAGLAVLRRGGTAADAAVAVAATLGVTDPFVAGIGGGGYFTYYDARTRRVSTIDGRETTPAADTSTMFVDPSTGQPYSFATAVTSGRSVGVPGTLATWQRALQRFGRFGLADDLRPAIDVAARGFTVDATFREQVRENAGRFAQFAPTAELFLPGGGLPAVGSTLRNPDLAATYRQLARQGTSALYGGSIGRDVVAAVQHPPVAAGSTSTPLTGPMTLADLRDYRAIDRTPTHVGYRGYDVYGMGPSSSGGITVGESLNILQNFRLSPTDRTAALQDYLEASRLAFADRNRYVGDSASVSVPQRALLSRSFARQRACLIDPTKAGVSPVAPGDPTRGANGCTPRRADTSPGNDGISTNHLVVSDRWGNVVSYTNTIEELGGSGIVVPGRGFLLNNELTDFNFAPTQGSAPDPNLPAPGKRPRSSMSPTIVLQHGRPFLAVGSPGGASIITTVLQILVNRIDLRLSLPDAIAAPRASQRNSATTQVEPAFLADPAVPTLESYGQKFAVTSTSPLDPSITIAPTIGVASGLEFRPHGRVIAAGEPTRRGGSAAGVVVPSRHR</sequence>
<keyword evidence="11" id="KW-0317">Glutathione biosynthesis</keyword>
<dbReference type="RefSeq" id="WP_073392219.1">
    <property type="nucleotide sequence ID" value="NZ_FQVU01000006.1"/>
</dbReference>
<dbReference type="InterPro" id="IPR000101">
    <property type="entry name" value="GGT_peptidase"/>
</dbReference>
<feature type="binding site" evidence="10">
    <location>
        <position position="457"/>
    </location>
    <ligand>
        <name>L-glutamate</name>
        <dbReference type="ChEBI" id="CHEBI:29985"/>
    </ligand>
</feature>
<name>A0A1M5TFD9_9ACTN</name>
<comment type="subunit">
    <text evidence="11">This enzyme consists of two polypeptide chains, which are synthesized in precursor form from a single polypeptide.</text>
</comment>
<evidence type="ECO:0000256" key="9">
    <source>
        <dbReference type="PIRSR" id="PIRSR600101-1"/>
    </source>
</evidence>
<evidence type="ECO:0000256" key="1">
    <source>
        <dbReference type="ARBA" id="ARBA00001049"/>
    </source>
</evidence>
<evidence type="ECO:0000256" key="11">
    <source>
        <dbReference type="RuleBase" id="RU368036"/>
    </source>
</evidence>
<evidence type="ECO:0000256" key="6">
    <source>
        <dbReference type="ARBA" id="ARBA00023145"/>
    </source>
</evidence>
<dbReference type="GO" id="GO:0036374">
    <property type="term" value="F:glutathione hydrolase activity"/>
    <property type="evidence" value="ECO:0007669"/>
    <property type="project" value="UniProtKB-UniRule"/>
</dbReference>
<keyword evidence="4 11" id="KW-0808">Transferase</keyword>
<dbReference type="InterPro" id="IPR029055">
    <property type="entry name" value="Ntn_hydrolases_N"/>
</dbReference>
<evidence type="ECO:0000256" key="10">
    <source>
        <dbReference type="PIRSR" id="PIRSR600101-2"/>
    </source>
</evidence>
<dbReference type="InterPro" id="IPR043138">
    <property type="entry name" value="GGT_lsub"/>
</dbReference>
<evidence type="ECO:0000256" key="12">
    <source>
        <dbReference type="SAM" id="MobiDB-lite"/>
    </source>
</evidence>
<comment type="catalytic activity">
    <reaction evidence="2 11">
        <text>glutathione + H2O = L-cysteinylglycine + L-glutamate</text>
        <dbReference type="Rhea" id="RHEA:28807"/>
        <dbReference type="ChEBI" id="CHEBI:15377"/>
        <dbReference type="ChEBI" id="CHEBI:29985"/>
        <dbReference type="ChEBI" id="CHEBI:57925"/>
        <dbReference type="ChEBI" id="CHEBI:61694"/>
        <dbReference type="EC" id="3.4.19.13"/>
    </reaction>
</comment>
<dbReference type="GO" id="GO:0006750">
    <property type="term" value="P:glutathione biosynthetic process"/>
    <property type="evidence" value="ECO:0007669"/>
    <property type="project" value="UniProtKB-KW"/>
</dbReference>
<dbReference type="Proteomes" id="UP000186132">
    <property type="component" value="Unassembled WGS sequence"/>
</dbReference>
<gene>
    <name evidence="14" type="ORF">SAMN05443575_3999</name>
</gene>
<evidence type="ECO:0000256" key="2">
    <source>
        <dbReference type="ARBA" id="ARBA00001089"/>
    </source>
</evidence>
<dbReference type="Gene3D" id="1.10.246.130">
    <property type="match status" value="1"/>
</dbReference>
<feature type="region of interest" description="Disordered" evidence="12">
    <location>
        <begin position="461"/>
        <end position="483"/>
    </location>
</feature>
<comment type="catalytic activity">
    <reaction evidence="1 11">
        <text>an S-substituted glutathione + H2O = an S-substituted L-cysteinylglycine + L-glutamate</text>
        <dbReference type="Rhea" id="RHEA:59468"/>
        <dbReference type="ChEBI" id="CHEBI:15377"/>
        <dbReference type="ChEBI" id="CHEBI:29985"/>
        <dbReference type="ChEBI" id="CHEBI:90779"/>
        <dbReference type="ChEBI" id="CHEBI:143103"/>
        <dbReference type="EC" id="3.4.19.13"/>
    </reaction>
</comment>
<organism evidence="14 15">
    <name type="scientific">Jatrophihabitans endophyticus</name>
    <dbReference type="NCBI Taxonomy" id="1206085"/>
    <lineage>
        <taxon>Bacteria</taxon>
        <taxon>Bacillati</taxon>
        <taxon>Actinomycetota</taxon>
        <taxon>Actinomycetes</taxon>
        <taxon>Jatrophihabitantales</taxon>
        <taxon>Jatrophihabitantaceae</taxon>
        <taxon>Jatrophihabitans</taxon>
    </lineage>
</organism>
<feature type="binding site" evidence="10">
    <location>
        <position position="503"/>
    </location>
    <ligand>
        <name>L-glutamate</name>
        <dbReference type="ChEBI" id="CHEBI:29985"/>
    </ligand>
</feature>
<dbReference type="UniPathway" id="UPA00204"/>
<feature type="region of interest" description="Disordered" evidence="12">
    <location>
        <begin position="385"/>
        <end position="414"/>
    </location>
</feature>
<evidence type="ECO:0000256" key="7">
    <source>
        <dbReference type="ARBA" id="ARBA00023315"/>
    </source>
</evidence>
<feature type="chain" id="PRO_5012386843" description="Glutathione hydrolase proenzyme" evidence="13">
    <location>
        <begin position="26"/>
        <end position="618"/>
    </location>
</feature>
<dbReference type="InterPro" id="IPR051792">
    <property type="entry name" value="GGT_bact"/>
</dbReference>
<feature type="signal peptide" evidence="13">
    <location>
        <begin position="1"/>
        <end position="25"/>
    </location>
</feature>
<dbReference type="PANTHER" id="PTHR43199:SF1">
    <property type="entry name" value="GLUTATHIONE HYDROLASE PROENZYME"/>
    <property type="match status" value="1"/>
</dbReference>
<feature type="binding site" evidence="10">
    <location>
        <begin position="481"/>
        <end position="482"/>
    </location>
    <ligand>
        <name>L-glutamate</name>
        <dbReference type="ChEBI" id="CHEBI:29985"/>
    </ligand>
</feature>
<comment type="PTM">
    <text evidence="11">Cleaved by autocatalysis into a large and a small subunit.</text>
</comment>
<keyword evidence="6 11" id="KW-0865">Zymogen</keyword>
<dbReference type="EC" id="2.3.2.2" evidence="11"/>